<dbReference type="Proteomes" id="UP000735302">
    <property type="component" value="Unassembled WGS sequence"/>
</dbReference>
<evidence type="ECO:0000313" key="2">
    <source>
        <dbReference type="Proteomes" id="UP000735302"/>
    </source>
</evidence>
<evidence type="ECO:0000313" key="1">
    <source>
        <dbReference type="EMBL" id="GFN86219.1"/>
    </source>
</evidence>
<comment type="caution">
    <text evidence="1">The sequence shown here is derived from an EMBL/GenBank/DDBJ whole genome shotgun (WGS) entry which is preliminary data.</text>
</comment>
<accession>A0AAV3YTT4</accession>
<dbReference type="AlphaFoldDB" id="A0AAV3YTT4"/>
<gene>
    <name evidence="1" type="ORF">PoB_001272500</name>
</gene>
<reference evidence="1 2" key="1">
    <citation type="journal article" date="2021" name="Elife">
        <title>Chloroplast acquisition without the gene transfer in kleptoplastic sea slugs, Plakobranchus ocellatus.</title>
        <authorList>
            <person name="Maeda T."/>
            <person name="Takahashi S."/>
            <person name="Yoshida T."/>
            <person name="Shimamura S."/>
            <person name="Takaki Y."/>
            <person name="Nagai Y."/>
            <person name="Toyoda A."/>
            <person name="Suzuki Y."/>
            <person name="Arimoto A."/>
            <person name="Ishii H."/>
            <person name="Satoh N."/>
            <person name="Nishiyama T."/>
            <person name="Hasebe M."/>
            <person name="Maruyama T."/>
            <person name="Minagawa J."/>
            <person name="Obokata J."/>
            <person name="Shigenobu S."/>
        </authorList>
    </citation>
    <scope>NUCLEOTIDE SEQUENCE [LARGE SCALE GENOMIC DNA]</scope>
</reference>
<dbReference type="EMBL" id="BLXT01001503">
    <property type="protein sequence ID" value="GFN86219.1"/>
    <property type="molecule type" value="Genomic_DNA"/>
</dbReference>
<proteinExistence type="predicted"/>
<sequence>MFIEEIGHVSLTTDVISVTSWASDDTHQFGEPVSLELSGHVCSVPEVEPANRMPGQIGLVFVCIASPQQGDLRLLGPPPGQGADGGARTCVRRVPADLRADSPTTEPPTPPFAKRGMYFTLCCFMLHLVVSWSRCSSLLIQSLFADIKLWPP</sequence>
<protein>
    <submittedName>
        <fullName evidence="1">Uncharacterized protein</fullName>
    </submittedName>
</protein>
<name>A0AAV3YTT4_9GAST</name>
<organism evidence="1 2">
    <name type="scientific">Plakobranchus ocellatus</name>
    <dbReference type="NCBI Taxonomy" id="259542"/>
    <lineage>
        <taxon>Eukaryota</taxon>
        <taxon>Metazoa</taxon>
        <taxon>Spiralia</taxon>
        <taxon>Lophotrochozoa</taxon>
        <taxon>Mollusca</taxon>
        <taxon>Gastropoda</taxon>
        <taxon>Heterobranchia</taxon>
        <taxon>Euthyneura</taxon>
        <taxon>Panpulmonata</taxon>
        <taxon>Sacoglossa</taxon>
        <taxon>Placobranchoidea</taxon>
        <taxon>Plakobranchidae</taxon>
        <taxon>Plakobranchus</taxon>
    </lineage>
</organism>
<keyword evidence="2" id="KW-1185">Reference proteome</keyword>